<dbReference type="InterPro" id="IPR021276">
    <property type="entry name" value="DUF2855"/>
</dbReference>
<reference evidence="1" key="1">
    <citation type="submission" date="2020-05" db="EMBL/GenBank/DDBJ databases">
        <authorList>
            <person name="Chiriac C."/>
            <person name="Salcher M."/>
            <person name="Ghai R."/>
            <person name="Kavagutti S V."/>
        </authorList>
    </citation>
    <scope>NUCLEOTIDE SEQUENCE</scope>
</reference>
<accession>A0A6J6G0S5</accession>
<name>A0A6J6G0S5_9ZZZZ</name>
<protein>
    <submittedName>
        <fullName evidence="1">Unannotated protein</fullName>
    </submittedName>
</protein>
<organism evidence="1">
    <name type="scientific">freshwater metagenome</name>
    <dbReference type="NCBI Taxonomy" id="449393"/>
    <lineage>
        <taxon>unclassified sequences</taxon>
        <taxon>metagenomes</taxon>
        <taxon>ecological metagenomes</taxon>
    </lineage>
</organism>
<proteinExistence type="predicted"/>
<sequence length="371" mass="40687">METVIEVVRNDVATSRVAVRPEATLTPGQVRFTVESFALTSNNITYAVFGEAMRYWDFFPVPSGDAFDDGRAWGRVPVWGFAVATESLCEAVPVGSRVYGYLPMANTLVMTPGKADDTGFIDVAAHRAPMATAYNRYVMVAEDPAHLPELENHQMVLWPLFMTSFMIDDFIASEGTDRPEFFGASVAVISSASSKTSIGAAFLMKRRSGVTVIGLTSPSNRSFVESLGCYDRVVTYGEETTLPDGPAVYVDIAGDRAVNRGVHGRYDDDLLYSMVVGGTHWNVDTGDDRSPLAGPKPEFFFAPSQIALRSKEWGKAGLDARVGDAWREFARWSNEWLRFDATEGPESVKALFDRMSTGSVDPRLGHICRVA</sequence>
<dbReference type="AlphaFoldDB" id="A0A6J6G0S5"/>
<gene>
    <name evidence="1" type="ORF">UFOPK1722_01790</name>
</gene>
<dbReference type="EMBL" id="CAEZTS010000213">
    <property type="protein sequence ID" value="CAB4594160.1"/>
    <property type="molecule type" value="Genomic_DNA"/>
</dbReference>
<evidence type="ECO:0000313" key="1">
    <source>
        <dbReference type="EMBL" id="CAB4594160.1"/>
    </source>
</evidence>
<dbReference type="Pfam" id="PF11017">
    <property type="entry name" value="DUF2855"/>
    <property type="match status" value="1"/>
</dbReference>